<dbReference type="Pfam" id="PF06841">
    <property type="entry name" value="Phage_T4_gp19"/>
    <property type="match status" value="1"/>
</dbReference>
<dbReference type="AlphaFoldDB" id="A0A645CM18"/>
<gene>
    <name evidence="1" type="ORF">SDC9_124830</name>
</gene>
<dbReference type="EMBL" id="VSSQ01028202">
    <property type="protein sequence ID" value="MPM77822.1"/>
    <property type="molecule type" value="Genomic_DNA"/>
</dbReference>
<protein>
    <recommendedName>
        <fullName evidence="2">Phage tail protein</fullName>
    </recommendedName>
</protein>
<dbReference type="GO" id="GO:0005198">
    <property type="term" value="F:structural molecule activity"/>
    <property type="evidence" value="ECO:0007669"/>
    <property type="project" value="InterPro"/>
</dbReference>
<proteinExistence type="predicted"/>
<evidence type="ECO:0000313" key="1">
    <source>
        <dbReference type="EMBL" id="MPM77822.1"/>
    </source>
</evidence>
<name>A0A645CM18_9ZZZZ</name>
<reference evidence="1" key="1">
    <citation type="submission" date="2019-08" db="EMBL/GenBank/DDBJ databases">
        <authorList>
            <person name="Kucharzyk K."/>
            <person name="Murdoch R.W."/>
            <person name="Higgins S."/>
            <person name="Loffler F."/>
        </authorList>
    </citation>
    <scope>NUCLEOTIDE SEQUENCE</scope>
</reference>
<sequence>MREDANGMANYTEPLKAFRFLVEMENSGVVAAAFSYFSGVKMDVRTVSARAGDDWRGVQTDVPVLTVFQPVTLSKGVVGDSDFLKWLHSASAGVHSGPTGISLRRTLNVVALDEHGKRGVTWSLRGALPIGYELAPMDGGRSEVLTESLTFSIQGMERKLEGGS</sequence>
<comment type="caution">
    <text evidence="1">The sequence shown here is derived from an EMBL/GenBank/DDBJ whole genome shotgun (WGS) entry which is preliminary data.</text>
</comment>
<organism evidence="1">
    <name type="scientific">bioreactor metagenome</name>
    <dbReference type="NCBI Taxonomy" id="1076179"/>
    <lineage>
        <taxon>unclassified sequences</taxon>
        <taxon>metagenomes</taxon>
        <taxon>ecological metagenomes</taxon>
    </lineage>
</organism>
<accession>A0A645CM18</accession>
<evidence type="ECO:0008006" key="2">
    <source>
        <dbReference type="Google" id="ProtNLM"/>
    </source>
</evidence>
<dbReference type="InterPro" id="IPR011747">
    <property type="entry name" value="CHP02241"/>
</dbReference>
<dbReference type="NCBIfam" id="TIGR02241">
    <property type="entry name" value="conserved hypothetical phage tail region protein"/>
    <property type="match status" value="1"/>
</dbReference>
<dbReference type="PANTHER" id="PTHR38009:SF1">
    <property type="entry name" value="CONSERVED HYPOTHETICAL PHAGE TAIL PROTEIN"/>
    <property type="match status" value="1"/>
</dbReference>
<dbReference type="InterPro" id="IPR010667">
    <property type="entry name" value="Phage_T4_Gp19"/>
</dbReference>
<dbReference type="PANTHER" id="PTHR38009">
    <property type="entry name" value="CONSERVED HYPOTHETICAL PHAGE TAIL PROTEIN"/>
    <property type="match status" value="1"/>
</dbReference>